<sequence length="137" mass="16049">MRPSRVKISAFSFTNYLKSVISKNVQLHHPIHSIAYTFFDHLVYPSGKHYLDTKLSDRYHDELLEETIIKMAKAFRKMRPSRVKLSAFSFTNYLKSAAWLSKLCTLTMKGKRRLVVGPTTRPLWRLLKFDIVQNKCV</sequence>
<comment type="caution">
    <text evidence="1">The sequence shown here is derived from an EMBL/GenBank/DDBJ whole genome shotgun (WGS) entry which is preliminary data.</text>
</comment>
<reference evidence="1 2" key="1">
    <citation type="submission" date="2021-06" db="EMBL/GenBank/DDBJ databases">
        <title>Caerostris extrusa draft genome.</title>
        <authorList>
            <person name="Kono N."/>
            <person name="Arakawa K."/>
        </authorList>
    </citation>
    <scope>NUCLEOTIDE SEQUENCE [LARGE SCALE GENOMIC DNA]</scope>
</reference>
<dbReference type="Proteomes" id="UP001054945">
    <property type="component" value="Unassembled WGS sequence"/>
</dbReference>
<evidence type="ECO:0000313" key="2">
    <source>
        <dbReference type="Proteomes" id="UP001054945"/>
    </source>
</evidence>
<proteinExistence type="predicted"/>
<organism evidence="1 2">
    <name type="scientific">Caerostris extrusa</name>
    <name type="common">Bark spider</name>
    <name type="synonym">Caerostris bankana</name>
    <dbReference type="NCBI Taxonomy" id="172846"/>
    <lineage>
        <taxon>Eukaryota</taxon>
        <taxon>Metazoa</taxon>
        <taxon>Ecdysozoa</taxon>
        <taxon>Arthropoda</taxon>
        <taxon>Chelicerata</taxon>
        <taxon>Arachnida</taxon>
        <taxon>Araneae</taxon>
        <taxon>Araneomorphae</taxon>
        <taxon>Entelegynae</taxon>
        <taxon>Araneoidea</taxon>
        <taxon>Araneidae</taxon>
        <taxon>Caerostris</taxon>
    </lineage>
</organism>
<accession>A0AAV4NB39</accession>
<dbReference type="EMBL" id="BPLR01003169">
    <property type="protein sequence ID" value="GIX81811.1"/>
    <property type="molecule type" value="Genomic_DNA"/>
</dbReference>
<dbReference type="AlphaFoldDB" id="A0AAV4NB39"/>
<name>A0AAV4NB39_CAEEX</name>
<protein>
    <submittedName>
        <fullName evidence="1">Uncharacterized protein</fullName>
    </submittedName>
</protein>
<gene>
    <name evidence="1" type="ORF">CEXT_188441</name>
</gene>
<keyword evidence="2" id="KW-1185">Reference proteome</keyword>
<evidence type="ECO:0000313" key="1">
    <source>
        <dbReference type="EMBL" id="GIX81811.1"/>
    </source>
</evidence>